<sequence>MRDMRKARMLAGWVMALQGCVTPASTWKGEVVWPDEDSSVTLVEPTEAGAVLAGAGAIRQVVKSPPVPNLFTGCSSPEQGLDVSVFSGATPGLYFVVVEQGFHRCGGPSGRVLDWWEVYAVTAQGEVVAKAPVPASEPLPPMPAPKTGEDAAPPASPSAPAPETPAPHPPRPDPS</sequence>
<evidence type="ECO:0000313" key="3">
    <source>
        <dbReference type="Proteomes" id="UP000321514"/>
    </source>
</evidence>
<name>A0A511TA65_MYXFU</name>
<accession>A0A511TA65</accession>
<comment type="caution">
    <text evidence="2">The sequence shown here is derived from an EMBL/GenBank/DDBJ whole genome shotgun (WGS) entry which is preliminary data.</text>
</comment>
<dbReference type="EMBL" id="BJXR01000043">
    <property type="protein sequence ID" value="GEN11059.1"/>
    <property type="molecule type" value="Genomic_DNA"/>
</dbReference>
<dbReference type="Proteomes" id="UP000321514">
    <property type="component" value="Unassembled WGS sequence"/>
</dbReference>
<dbReference type="AlphaFoldDB" id="A0A511TA65"/>
<organism evidence="2 3">
    <name type="scientific">Myxococcus fulvus</name>
    <dbReference type="NCBI Taxonomy" id="33"/>
    <lineage>
        <taxon>Bacteria</taxon>
        <taxon>Pseudomonadati</taxon>
        <taxon>Myxococcota</taxon>
        <taxon>Myxococcia</taxon>
        <taxon>Myxococcales</taxon>
        <taxon>Cystobacterineae</taxon>
        <taxon>Myxococcaceae</taxon>
        <taxon>Myxococcus</taxon>
    </lineage>
</organism>
<protein>
    <recommendedName>
        <fullName evidence="4">Lipoprotein</fullName>
    </recommendedName>
</protein>
<gene>
    <name evidence="2" type="ORF">MFU01_60960</name>
</gene>
<dbReference type="PROSITE" id="PS51257">
    <property type="entry name" value="PROKAR_LIPOPROTEIN"/>
    <property type="match status" value="1"/>
</dbReference>
<evidence type="ECO:0008006" key="4">
    <source>
        <dbReference type="Google" id="ProtNLM"/>
    </source>
</evidence>
<evidence type="ECO:0000313" key="2">
    <source>
        <dbReference type="EMBL" id="GEN11059.1"/>
    </source>
</evidence>
<proteinExistence type="predicted"/>
<feature type="compositionally biased region" description="Pro residues" evidence="1">
    <location>
        <begin position="154"/>
        <end position="169"/>
    </location>
</feature>
<feature type="compositionally biased region" description="Pro residues" evidence="1">
    <location>
        <begin position="135"/>
        <end position="144"/>
    </location>
</feature>
<feature type="region of interest" description="Disordered" evidence="1">
    <location>
        <begin position="131"/>
        <end position="175"/>
    </location>
</feature>
<evidence type="ECO:0000256" key="1">
    <source>
        <dbReference type="SAM" id="MobiDB-lite"/>
    </source>
</evidence>
<reference evidence="2 3" key="1">
    <citation type="submission" date="2019-07" db="EMBL/GenBank/DDBJ databases">
        <title>Whole genome shotgun sequence of Myxococcus fulvus NBRC 100333.</title>
        <authorList>
            <person name="Hosoyama A."/>
            <person name="Uohara A."/>
            <person name="Ohji S."/>
            <person name="Ichikawa N."/>
        </authorList>
    </citation>
    <scope>NUCLEOTIDE SEQUENCE [LARGE SCALE GENOMIC DNA]</scope>
    <source>
        <strain evidence="2 3">NBRC 100333</strain>
    </source>
</reference>